<accession>A0A1E7FT32</accession>
<comment type="similarity">
    <text evidence="1">Belongs to the multi antimicrobial extrusion (MATE) (TC 2.A.66.1) family.</text>
</comment>
<keyword evidence="2" id="KW-1133">Transmembrane helix</keyword>
<keyword evidence="2" id="KW-0472">Membrane</keyword>
<dbReference type="InterPro" id="IPR002528">
    <property type="entry name" value="MATE_fam"/>
</dbReference>
<feature type="transmembrane region" description="Helical" evidence="2">
    <location>
        <begin position="203"/>
        <end position="227"/>
    </location>
</feature>
<protein>
    <submittedName>
        <fullName evidence="3">Mate-domain-containing protein</fullName>
    </submittedName>
</protein>
<feature type="transmembrane region" description="Helical" evidence="2">
    <location>
        <begin position="248"/>
        <end position="267"/>
    </location>
</feature>
<keyword evidence="2" id="KW-0812">Transmembrane</keyword>
<feature type="transmembrane region" description="Helical" evidence="2">
    <location>
        <begin position="375"/>
        <end position="395"/>
    </location>
</feature>
<dbReference type="EMBL" id="KV784354">
    <property type="protein sequence ID" value="OEU21296.1"/>
    <property type="molecule type" value="Genomic_DNA"/>
</dbReference>
<keyword evidence="4" id="KW-1185">Reference proteome</keyword>
<organism evidence="3 4">
    <name type="scientific">Fragilariopsis cylindrus CCMP1102</name>
    <dbReference type="NCBI Taxonomy" id="635003"/>
    <lineage>
        <taxon>Eukaryota</taxon>
        <taxon>Sar</taxon>
        <taxon>Stramenopiles</taxon>
        <taxon>Ochrophyta</taxon>
        <taxon>Bacillariophyta</taxon>
        <taxon>Bacillariophyceae</taxon>
        <taxon>Bacillariophycidae</taxon>
        <taxon>Bacillariales</taxon>
        <taxon>Bacillariaceae</taxon>
        <taxon>Fragilariopsis</taxon>
    </lineage>
</organism>
<name>A0A1E7FT32_9STRA</name>
<dbReference type="InParanoid" id="A0A1E7FT32"/>
<feature type="non-terminal residue" evidence="3">
    <location>
        <position position="490"/>
    </location>
</feature>
<dbReference type="Pfam" id="PF01554">
    <property type="entry name" value="MatE"/>
    <property type="match status" value="2"/>
</dbReference>
<dbReference type="GO" id="GO:0015297">
    <property type="term" value="F:antiporter activity"/>
    <property type="evidence" value="ECO:0007669"/>
    <property type="project" value="InterPro"/>
</dbReference>
<evidence type="ECO:0000313" key="3">
    <source>
        <dbReference type="EMBL" id="OEU21296.1"/>
    </source>
</evidence>
<evidence type="ECO:0000256" key="1">
    <source>
        <dbReference type="ARBA" id="ARBA00010199"/>
    </source>
</evidence>
<reference evidence="3 4" key="1">
    <citation type="submission" date="2016-09" db="EMBL/GenBank/DDBJ databases">
        <title>Extensive genetic diversity and differential bi-allelic expression allows diatom success in the polar Southern Ocean.</title>
        <authorList>
            <consortium name="DOE Joint Genome Institute"/>
            <person name="Mock T."/>
            <person name="Otillar R.P."/>
            <person name="Strauss J."/>
            <person name="Dupont C."/>
            <person name="Frickenhaus S."/>
            <person name="Maumus F."/>
            <person name="Mcmullan M."/>
            <person name="Sanges R."/>
            <person name="Schmutz J."/>
            <person name="Toseland A."/>
            <person name="Valas R."/>
            <person name="Veluchamy A."/>
            <person name="Ward B.J."/>
            <person name="Allen A."/>
            <person name="Barry K."/>
            <person name="Falciatore A."/>
            <person name="Ferrante M."/>
            <person name="Fortunato A.E."/>
            <person name="Gloeckner G."/>
            <person name="Gruber A."/>
            <person name="Hipkin R."/>
            <person name="Janech M."/>
            <person name="Kroth P."/>
            <person name="Leese F."/>
            <person name="Lindquist E."/>
            <person name="Lyon B.R."/>
            <person name="Martin J."/>
            <person name="Mayer C."/>
            <person name="Parker M."/>
            <person name="Quesneville H."/>
            <person name="Raymond J."/>
            <person name="Uhlig C."/>
            <person name="Valentin K.U."/>
            <person name="Worden A.Z."/>
            <person name="Armbrust E.V."/>
            <person name="Bowler C."/>
            <person name="Green B."/>
            <person name="Moulton V."/>
            <person name="Van Oosterhout C."/>
            <person name="Grigoriev I."/>
        </authorList>
    </citation>
    <scope>NUCLEOTIDE SEQUENCE [LARGE SCALE GENOMIC DNA]</scope>
    <source>
        <strain evidence="3 4">CCMP1102</strain>
    </source>
</reference>
<evidence type="ECO:0000313" key="4">
    <source>
        <dbReference type="Proteomes" id="UP000095751"/>
    </source>
</evidence>
<sequence length="490" mass="54503">MNIPYEKKSWWESLLEVTDWDTEHQRLCSLAAIYTVGEFTETTAALVELAVISHMIGTPQANAYIMADFLFELTGTLTVGFQEAIGVLAPQADGSGNDLLVGRYLQIGTIFYAIFQIPGFIFWSFYMYETVIWFGFDEETAIITQNYSYSILLYLMVDGINECLLTFLEVVDHEKYAMIFAVVRSIIFCCSIISMAASGVTSMVAIGLAQSFIELSLMFINIIFVVNQGWLDDYWEGCFKTIGLKDRRAMKTTFATALPLSLAWILSSGEWQVMLIFAQSIGPDEVAAWNILGFVWDLFGSLTEAIAGAAEVRVGFRMGAGKPAQAKKMAERSIYIGIHIAILTAGGLFAIAEFLPYWLTPNPTYQKLIFEQIPLIGFGEILMVPGMVIEGVFCAQGRVKLMTIIEIFVSWFIAIPLAAILVYNYNFNLGGIVSALVVGYSFGATLLMFFFLRSDWEKLSKNVVKRNAVDGYSEDAWNDDSSSSSSDESS</sequence>
<dbReference type="KEGG" id="fcy:FRACYDRAFT_180379"/>
<feature type="transmembrane region" description="Helical" evidence="2">
    <location>
        <begin position="287"/>
        <end position="312"/>
    </location>
</feature>
<evidence type="ECO:0000256" key="2">
    <source>
        <dbReference type="SAM" id="Phobius"/>
    </source>
</evidence>
<dbReference type="GO" id="GO:0016020">
    <property type="term" value="C:membrane"/>
    <property type="evidence" value="ECO:0007669"/>
    <property type="project" value="InterPro"/>
</dbReference>
<feature type="transmembrane region" description="Helical" evidence="2">
    <location>
        <begin position="407"/>
        <end position="425"/>
    </location>
</feature>
<dbReference type="PANTHER" id="PTHR11206">
    <property type="entry name" value="MULTIDRUG RESISTANCE PROTEIN"/>
    <property type="match status" value="1"/>
</dbReference>
<dbReference type="AlphaFoldDB" id="A0A1E7FT32"/>
<proteinExistence type="inferred from homology"/>
<feature type="transmembrane region" description="Helical" evidence="2">
    <location>
        <begin position="176"/>
        <end position="197"/>
    </location>
</feature>
<gene>
    <name evidence="3" type="ORF">FRACYDRAFT_180379</name>
</gene>
<feature type="transmembrane region" description="Helical" evidence="2">
    <location>
        <begin position="431"/>
        <end position="452"/>
    </location>
</feature>
<dbReference type="GO" id="GO:0042910">
    <property type="term" value="F:xenobiotic transmembrane transporter activity"/>
    <property type="evidence" value="ECO:0007669"/>
    <property type="project" value="InterPro"/>
</dbReference>
<dbReference type="OrthoDB" id="42023at2759"/>
<feature type="transmembrane region" description="Helical" evidence="2">
    <location>
        <begin position="146"/>
        <end position="164"/>
    </location>
</feature>
<feature type="transmembrane region" description="Helical" evidence="2">
    <location>
        <begin position="333"/>
        <end position="355"/>
    </location>
</feature>
<feature type="transmembrane region" description="Helical" evidence="2">
    <location>
        <begin position="104"/>
        <end position="126"/>
    </location>
</feature>
<dbReference type="Proteomes" id="UP000095751">
    <property type="component" value="Unassembled WGS sequence"/>
</dbReference>